<reference evidence="1 2" key="1">
    <citation type="submission" date="2018-06" db="EMBL/GenBank/DDBJ databases">
        <title>Genomic Encyclopedia of Type Strains, Phase IV (KMG-IV): sequencing the most valuable type-strain genomes for metagenomic binning, comparative biology and taxonomic classification.</title>
        <authorList>
            <person name="Goeker M."/>
        </authorList>
    </citation>
    <scope>NUCLEOTIDE SEQUENCE [LARGE SCALE GENOMIC DNA]</scope>
    <source>
        <strain evidence="1 2">DSM 25532</strain>
    </source>
</reference>
<dbReference type="InterPro" id="IPR006175">
    <property type="entry name" value="YjgF/YER057c/UK114"/>
</dbReference>
<sequence>MTEVTYPKLSDTPTSHLPFSPVIRAGDFVFVSGQASVDASGQIVSDTFEGEFRRSVENLRKVLAAAGCTLADVIQTRNYVRDASDVVEYNKLYREYFTEPYPTRTTITNCLPPTLRYEIEAVAVVKS</sequence>
<dbReference type="GO" id="GO:0019239">
    <property type="term" value="F:deaminase activity"/>
    <property type="evidence" value="ECO:0007669"/>
    <property type="project" value="TreeGrafter"/>
</dbReference>
<dbReference type="InterPro" id="IPR035959">
    <property type="entry name" value="RutC-like_sf"/>
</dbReference>
<organism evidence="1 2">
    <name type="scientific">Roseimicrobium gellanilyticum</name>
    <dbReference type="NCBI Taxonomy" id="748857"/>
    <lineage>
        <taxon>Bacteria</taxon>
        <taxon>Pseudomonadati</taxon>
        <taxon>Verrucomicrobiota</taxon>
        <taxon>Verrucomicrobiia</taxon>
        <taxon>Verrucomicrobiales</taxon>
        <taxon>Verrucomicrobiaceae</taxon>
        <taxon>Roseimicrobium</taxon>
    </lineage>
</organism>
<accession>A0A366HB74</accession>
<dbReference type="Proteomes" id="UP000253426">
    <property type="component" value="Unassembled WGS sequence"/>
</dbReference>
<dbReference type="AlphaFoldDB" id="A0A366HB74"/>
<dbReference type="EMBL" id="QNRR01000010">
    <property type="protein sequence ID" value="RBP39008.1"/>
    <property type="molecule type" value="Genomic_DNA"/>
</dbReference>
<protein>
    <submittedName>
        <fullName evidence="1">2-iminobutanoate/2-iminopropanoate deaminase</fullName>
    </submittedName>
</protein>
<keyword evidence="2" id="KW-1185">Reference proteome</keyword>
<dbReference type="SUPFAM" id="SSF55298">
    <property type="entry name" value="YjgF-like"/>
    <property type="match status" value="1"/>
</dbReference>
<comment type="caution">
    <text evidence="1">The sequence shown here is derived from an EMBL/GenBank/DDBJ whole genome shotgun (WGS) entry which is preliminary data.</text>
</comment>
<dbReference type="Pfam" id="PF01042">
    <property type="entry name" value="Ribonuc_L-PSP"/>
    <property type="match status" value="1"/>
</dbReference>
<dbReference type="OrthoDB" id="9803101at2"/>
<evidence type="ECO:0000313" key="2">
    <source>
        <dbReference type="Proteomes" id="UP000253426"/>
    </source>
</evidence>
<dbReference type="PANTHER" id="PTHR11803:SF44">
    <property type="entry name" value="RUTC FAMILY PROTEIN YJGH"/>
    <property type="match status" value="1"/>
</dbReference>
<proteinExistence type="predicted"/>
<evidence type="ECO:0000313" key="1">
    <source>
        <dbReference type="EMBL" id="RBP39008.1"/>
    </source>
</evidence>
<dbReference type="CDD" id="cd00448">
    <property type="entry name" value="YjgF_YER057c_UK114_family"/>
    <property type="match status" value="1"/>
</dbReference>
<dbReference type="Gene3D" id="3.30.1330.40">
    <property type="entry name" value="RutC-like"/>
    <property type="match status" value="1"/>
</dbReference>
<dbReference type="PANTHER" id="PTHR11803">
    <property type="entry name" value="2-IMINOBUTANOATE/2-IMINOPROPANOATE DEAMINASE RIDA"/>
    <property type="match status" value="1"/>
</dbReference>
<dbReference type="GO" id="GO:0005829">
    <property type="term" value="C:cytosol"/>
    <property type="evidence" value="ECO:0007669"/>
    <property type="project" value="TreeGrafter"/>
</dbReference>
<gene>
    <name evidence="1" type="ORF">DES53_11031</name>
</gene>
<name>A0A366HB74_9BACT</name>
<dbReference type="RefSeq" id="WP_113960780.1">
    <property type="nucleotide sequence ID" value="NZ_QNRR01000010.1"/>
</dbReference>